<name>A0ABY1NPP9_9RHOB</name>
<dbReference type="InterPro" id="IPR014008">
    <property type="entry name" value="Cbl_synth_MTase_CbiT"/>
</dbReference>
<dbReference type="Proteomes" id="UP001157961">
    <property type="component" value="Unassembled WGS sequence"/>
</dbReference>
<evidence type="ECO:0000256" key="3">
    <source>
        <dbReference type="ARBA" id="ARBA00022603"/>
    </source>
</evidence>
<dbReference type="InterPro" id="IPR000878">
    <property type="entry name" value="4pyrrol_Mease"/>
</dbReference>
<dbReference type="Pfam" id="PF00590">
    <property type="entry name" value="TP_methylase"/>
    <property type="match status" value="1"/>
</dbReference>
<dbReference type="InterPro" id="IPR012818">
    <property type="entry name" value="CbiE"/>
</dbReference>
<dbReference type="NCBIfam" id="TIGR02469">
    <property type="entry name" value="CbiT"/>
    <property type="match status" value="1"/>
</dbReference>
<dbReference type="PANTHER" id="PTHR43182:SF1">
    <property type="entry name" value="COBALT-PRECORRIN-7 C(5)-METHYLTRANSFERASE"/>
    <property type="match status" value="1"/>
</dbReference>
<dbReference type="SUPFAM" id="SSF53335">
    <property type="entry name" value="S-adenosyl-L-methionine-dependent methyltransferases"/>
    <property type="match status" value="1"/>
</dbReference>
<dbReference type="RefSeq" id="WP_283425395.1">
    <property type="nucleotide sequence ID" value="NZ_FXTY01000002.1"/>
</dbReference>
<feature type="domain" description="Tetrapyrrole methylase" evidence="6">
    <location>
        <begin position="7"/>
        <end position="190"/>
    </location>
</feature>
<proteinExistence type="predicted"/>
<dbReference type="Gene3D" id="3.40.1010.10">
    <property type="entry name" value="Cobalt-precorrin-4 Transmethylase, Domain 1"/>
    <property type="match status" value="1"/>
</dbReference>
<dbReference type="InterPro" id="IPR035996">
    <property type="entry name" value="4pyrrol_Methylase_sf"/>
</dbReference>
<dbReference type="InterPro" id="IPR006365">
    <property type="entry name" value="Cbl_synth_CobL"/>
</dbReference>
<evidence type="ECO:0000256" key="2">
    <source>
        <dbReference type="ARBA" id="ARBA00022573"/>
    </source>
</evidence>
<keyword evidence="5" id="KW-0949">S-adenosyl-L-methionine</keyword>
<evidence type="ECO:0000313" key="8">
    <source>
        <dbReference type="Proteomes" id="UP001157961"/>
    </source>
</evidence>
<dbReference type="CDD" id="cd02440">
    <property type="entry name" value="AdoMet_MTases"/>
    <property type="match status" value="1"/>
</dbReference>
<organism evidence="7 8">
    <name type="scientific">Shimia sagamensis</name>
    <dbReference type="NCBI Taxonomy" id="1566352"/>
    <lineage>
        <taxon>Bacteria</taxon>
        <taxon>Pseudomonadati</taxon>
        <taxon>Pseudomonadota</taxon>
        <taxon>Alphaproteobacteria</taxon>
        <taxon>Rhodobacterales</taxon>
        <taxon>Roseobacteraceae</taxon>
    </lineage>
</organism>
<keyword evidence="3" id="KW-0489">Methyltransferase</keyword>
<dbReference type="Gene3D" id="3.40.50.150">
    <property type="entry name" value="Vaccinia Virus protein VP39"/>
    <property type="match status" value="1"/>
</dbReference>
<dbReference type="EMBL" id="FXTY01000002">
    <property type="protein sequence ID" value="SMP14418.1"/>
    <property type="molecule type" value="Genomic_DNA"/>
</dbReference>
<evidence type="ECO:0000256" key="1">
    <source>
        <dbReference type="ARBA" id="ARBA00004953"/>
    </source>
</evidence>
<evidence type="ECO:0000313" key="7">
    <source>
        <dbReference type="EMBL" id="SMP14418.1"/>
    </source>
</evidence>
<evidence type="ECO:0000259" key="6">
    <source>
        <dbReference type="Pfam" id="PF00590"/>
    </source>
</evidence>
<dbReference type="InterPro" id="IPR014777">
    <property type="entry name" value="4pyrrole_Mease_sub1"/>
</dbReference>
<keyword evidence="8" id="KW-1185">Reference proteome</keyword>
<accession>A0ABY1NPP9</accession>
<comment type="pathway">
    <text evidence="1">Cofactor biosynthesis; adenosylcobalamin biosynthesis.</text>
</comment>
<reference evidence="7 8" key="1">
    <citation type="submission" date="2017-05" db="EMBL/GenBank/DDBJ databases">
        <authorList>
            <person name="Varghese N."/>
            <person name="Submissions S."/>
        </authorList>
    </citation>
    <scope>NUCLEOTIDE SEQUENCE [LARGE SCALE GENOMIC DNA]</scope>
    <source>
        <strain evidence="7 8">DSM 29734</strain>
    </source>
</reference>
<dbReference type="PANTHER" id="PTHR43182">
    <property type="entry name" value="COBALT-PRECORRIN-6B C(15)-METHYLTRANSFERASE (DECARBOXYLATING)"/>
    <property type="match status" value="1"/>
</dbReference>
<keyword evidence="2" id="KW-0169">Cobalamin biosynthesis</keyword>
<sequence length="398" mass="42130">MSENPWLTIVGLGEDGPEGLSPASCKALEDAEVIMGAERHLSLLPDLSAELITWPVPFADGIPLLLQHRGRKTVALASGDPFWHGAGTSLTKHLDRGEWLTLPAPSTMSLAAAALGWPLESTTTLGLHAAPFARLRPHLAKGQRAIVTLRDGEAAPTLASWLTAIGFGASTLHVLEALGGPRQRIREARAHSFDIKGIQHPVCVAIDVCGGPALTSVGGKDDSFFDNDGQITKRPVRALTLSALAPLPGEHLWDIGGGSGSIAIEWLLAHPTTQATSVEVDPTRAQRIAQNAAGLGADRLSVVTGAAPDALEDLPAPDAVFIGGGISEEMLRTVWDKLPESARLVANAVTLEAEVLLANWHANKGGDLLRIELAQSKPLGRKRGWKSSYPIVQWSVQK</sequence>
<dbReference type="CDD" id="cd11644">
    <property type="entry name" value="Precorrin-6Y-MT"/>
    <property type="match status" value="1"/>
</dbReference>
<protein>
    <submittedName>
        <fullName evidence="7">Precorrin-6Y C5,15-methyltransferase (Decarboxylating)</fullName>
    </submittedName>
</protein>
<dbReference type="SUPFAM" id="SSF53790">
    <property type="entry name" value="Tetrapyrrole methylase"/>
    <property type="match status" value="1"/>
</dbReference>
<keyword evidence="4" id="KW-0808">Transferase</keyword>
<evidence type="ECO:0000256" key="5">
    <source>
        <dbReference type="ARBA" id="ARBA00022691"/>
    </source>
</evidence>
<evidence type="ECO:0000256" key="4">
    <source>
        <dbReference type="ARBA" id="ARBA00022679"/>
    </source>
</evidence>
<dbReference type="InterPro" id="IPR050714">
    <property type="entry name" value="Cobalamin_biosynth_MTase"/>
</dbReference>
<dbReference type="NCBIfam" id="TIGR02467">
    <property type="entry name" value="CbiE"/>
    <property type="match status" value="1"/>
</dbReference>
<gene>
    <name evidence="7" type="ORF">SAMN06265373_102677</name>
</gene>
<dbReference type="InterPro" id="IPR029063">
    <property type="entry name" value="SAM-dependent_MTases_sf"/>
</dbReference>
<comment type="caution">
    <text evidence="7">The sequence shown here is derived from an EMBL/GenBank/DDBJ whole genome shotgun (WGS) entry which is preliminary data.</text>
</comment>
<dbReference type="PIRSF" id="PIRSF036428">
    <property type="entry name" value="CobL"/>
    <property type="match status" value="1"/>
</dbReference>